<gene>
    <name evidence="2" type="ORF">BGZ97_003939</name>
</gene>
<feature type="signal peptide" evidence="1">
    <location>
        <begin position="1"/>
        <end position="24"/>
    </location>
</feature>
<dbReference type="Proteomes" id="UP000823405">
    <property type="component" value="Unassembled WGS sequence"/>
</dbReference>
<keyword evidence="1" id="KW-0732">Signal</keyword>
<dbReference type="AlphaFoldDB" id="A0A9P6QSH3"/>
<protein>
    <submittedName>
        <fullName evidence="2">Uncharacterized protein</fullName>
    </submittedName>
</protein>
<comment type="caution">
    <text evidence="2">The sequence shown here is derived from an EMBL/GenBank/DDBJ whole genome shotgun (WGS) entry which is preliminary data.</text>
</comment>
<dbReference type="EMBL" id="JAAAIN010001959">
    <property type="protein sequence ID" value="KAG0298865.1"/>
    <property type="molecule type" value="Genomic_DNA"/>
</dbReference>
<proteinExistence type="predicted"/>
<dbReference type="OrthoDB" id="10021044at2759"/>
<evidence type="ECO:0000313" key="3">
    <source>
        <dbReference type="Proteomes" id="UP000823405"/>
    </source>
</evidence>
<accession>A0A9P6QSH3</accession>
<keyword evidence="3" id="KW-1185">Reference proteome</keyword>
<evidence type="ECO:0000313" key="2">
    <source>
        <dbReference type="EMBL" id="KAG0298865.1"/>
    </source>
</evidence>
<feature type="chain" id="PRO_5040383105" evidence="1">
    <location>
        <begin position="25"/>
        <end position="730"/>
    </location>
</feature>
<evidence type="ECO:0000256" key="1">
    <source>
        <dbReference type="SAM" id="SignalP"/>
    </source>
</evidence>
<reference evidence="2" key="1">
    <citation type="journal article" date="2020" name="Fungal Divers.">
        <title>Resolving the Mortierellaceae phylogeny through synthesis of multi-gene phylogenetics and phylogenomics.</title>
        <authorList>
            <person name="Vandepol N."/>
            <person name="Liber J."/>
            <person name="Desiro A."/>
            <person name="Na H."/>
            <person name="Kennedy M."/>
            <person name="Barry K."/>
            <person name="Grigoriev I.V."/>
            <person name="Miller A.N."/>
            <person name="O'Donnell K."/>
            <person name="Stajich J.E."/>
            <person name="Bonito G."/>
        </authorList>
    </citation>
    <scope>NUCLEOTIDE SEQUENCE</scope>
    <source>
        <strain evidence="2">NVP60</strain>
    </source>
</reference>
<sequence length="730" mass="81523">MKTSFAFAAILGNIFLGAAPPVTSLPPPQVPMIIPEPPVQHLFASDLFQGDDVQSVLRDIASSLNQGYPDRWERFARTPVSGGSSAIQLVMADDLKPAMQTWGLDGGVLDQAYDRVHTAIELAVSEAVYFAQGFSYNWSNCQGHGDHPACLSTLMVVVKVPDVPGDGPWRAEIGHIYISSVTETLQQWVPWHRCHNCWFKRCCHDGADPRNLDSQELEVVKTVLSTFQANWAHDHLPHPPEELSLARTDVSVLSPFETSLWPSLFDSLLRLFLGNPIENRDASKTYRGGLLSAIQNATLSHRQGFHNMELSVGEEAVVPLLEDILSTCFNKAGIEQSIEEWWKRVYVEDQSDPISLECEFVRQRKVSATPPRSGCITVTNVTIETAYNWGLIMPRGNLFHILFMEGEVGVSFEDCVPLEGDDHGDDGSVHTTFVDFDDQESSGTMVRWAYVDPINGSFYSVQYLAEWSEYPSHVTKVVLDFLRRASASSYLKVPVYDNRPTLLQQQYEVLKGTTAAMNPSFVALMGSIQLFAETWEKVAKALGTSSVTTIQRRVCLGFDTLDYRASTGVMQGVANRDMPFLVEDMIDIEELPKRDDLRRLMSGVKYATNITWMAESMTFTNPEGEQSYFFFAKYGDALTGLVDVVYSSIKSKFTIAKDMLIVRRQRSVLGGIYSSDETSIQYVPHTLTLNDTLILELFWEMIAFHQLAIALGGVPPQYPDLSGLCDRSIP</sequence>
<name>A0A9P6QSH3_9FUNG</name>
<organism evidence="2 3">
    <name type="scientific">Linnemannia gamsii</name>
    <dbReference type="NCBI Taxonomy" id="64522"/>
    <lineage>
        <taxon>Eukaryota</taxon>
        <taxon>Fungi</taxon>
        <taxon>Fungi incertae sedis</taxon>
        <taxon>Mucoromycota</taxon>
        <taxon>Mortierellomycotina</taxon>
        <taxon>Mortierellomycetes</taxon>
        <taxon>Mortierellales</taxon>
        <taxon>Mortierellaceae</taxon>
        <taxon>Linnemannia</taxon>
    </lineage>
</organism>